<feature type="coiled-coil region" evidence="4">
    <location>
        <begin position="531"/>
        <end position="565"/>
    </location>
</feature>
<comment type="similarity">
    <text evidence="3">Belongs to the trans-sulfuration enzymes family.</text>
</comment>
<dbReference type="Gene3D" id="3.90.1150.10">
    <property type="entry name" value="Aspartate Aminotransferase, domain 1"/>
    <property type="match status" value="1"/>
</dbReference>
<dbReference type="RefSeq" id="XP_047845608.1">
    <property type="nucleotide sequence ID" value="XM_047989605.1"/>
</dbReference>
<evidence type="ECO:0000313" key="6">
    <source>
        <dbReference type="Proteomes" id="UP000829364"/>
    </source>
</evidence>
<name>A0A9Q8VES5_9HYPO</name>
<proteinExistence type="inferred from homology"/>
<sequence length="567" mass="62016">MVVLKPQSDFGHAPPPQTPYSIITNLPGWDQARSIRDGDMSALSRIVHIYPRFAPTQFAAELGQAIAQLVGMEGSVALPYLNPDMGPYTRRHVTLAQRKEHVMTPDAISLRCVDVGGHRLFVVLYDPKHMLGAMATWSNPGIGLSIRAGEQLLKHVATMQEVELPIGGADADVMPAPTWTPEGPAHQGLRERIVELLHRAPLDPARVATCAPGDVYLYPTGMAAVFHTSNALVRFRPGTIVVLGVVFHNTYHHLIEESPHGWKHFGRVDEEGIDAFESWLDQETQNGRDVSHVLVEVPGNPTLDTVDVARIKKLSEKHGFILILDDTVAGFGNVDFLAETDVLLTSLTKSFSGLSNVMGGSIVLNPLSPHFSALSSVFSSTHRNELFIADADVLLANSRDFLARTRRLNRNAHAMATFLHGTIGQGDSPVASVQYPGLLPSKGLYDKYKRRSDKELPEPGYGCLMTVNFASVAAAKAFYDRLGFYPSPHLGGHVTLALCYNMFMFSKNPEEREYMRTCGVKEESVRISAGLEDVEDLIDTLKDALDAAAAAAEEAKKKHAETTAKDV</sequence>
<evidence type="ECO:0000256" key="3">
    <source>
        <dbReference type="RuleBase" id="RU362118"/>
    </source>
</evidence>
<dbReference type="GeneID" id="72069995"/>
<evidence type="ECO:0000256" key="2">
    <source>
        <dbReference type="ARBA" id="ARBA00022898"/>
    </source>
</evidence>
<dbReference type="InterPro" id="IPR015421">
    <property type="entry name" value="PyrdxlP-dep_Trfase_major"/>
</dbReference>
<reference evidence="5" key="1">
    <citation type="submission" date="2021-11" db="EMBL/GenBank/DDBJ databases">
        <title>Purpureocillium_takamizusanense_genome.</title>
        <authorList>
            <person name="Nguyen N.-H."/>
        </authorList>
    </citation>
    <scope>NUCLEOTIDE SEQUENCE</scope>
    <source>
        <strain evidence="5">PT3</strain>
    </source>
</reference>
<keyword evidence="5" id="KW-0808">Transferase</keyword>
<dbReference type="Proteomes" id="UP000829364">
    <property type="component" value="Chromosome 8"/>
</dbReference>
<dbReference type="InterPro" id="IPR015424">
    <property type="entry name" value="PyrdxlP-dep_Trfase"/>
</dbReference>
<dbReference type="EMBL" id="CP086361">
    <property type="protein sequence ID" value="UNI22127.1"/>
    <property type="molecule type" value="Genomic_DNA"/>
</dbReference>
<dbReference type="GO" id="GO:0019346">
    <property type="term" value="P:transsulfuration"/>
    <property type="evidence" value="ECO:0007669"/>
    <property type="project" value="InterPro"/>
</dbReference>
<evidence type="ECO:0000256" key="4">
    <source>
        <dbReference type="SAM" id="Coils"/>
    </source>
</evidence>
<dbReference type="AlphaFoldDB" id="A0A9Q8VES5"/>
<evidence type="ECO:0000256" key="1">
    <source>
        <dbReference type="ARBA" id="ARBA00001933"/>
    </source>
</evidence>
<accession>A0A9Q8VES5</accession>
<dbReference type="InterPro" id="IPR051750">
    <property type="entry name" value="Trans-sulfuration_enzymes"/>
</dbReference>
<dbReference type="GO" id="GO:0030170">
    <property type="term" value="F:pyridoxal phosphate binding"/>
    <property type="evidence" value="ECO:0007669"/>
    <property type="project" value="InterPro"/>
</dbReference>
<keyword evidence="4" id="KW-0175">Coiled coil</keyword>
<comment type="cofactor">
    <cofactor evidence="1 3">
        <name>pyridoxal 5'-phosphate</name>
        <dbReference type="ChEBI" id="CHEBI:597326"/>
    </cofactor>
</comment>
<dbReference type="SUPFAM" id="SSF53383">
    <property type="entry name" value="PLP-dependent transferases"/>
    <property type="match status" value="1"/>
</dbReference>
<dbReference type="OrthoDB" id="10047078at2759"/>
<dbReference type="PANTHER" id="PTHR42699:SF1">
    <property type="entry name" value="CYSTATHIONINE GAMMA-SYNTHASE-RELATED"/>
    <property type="match status" value="1"/>
</dbReference>
<evidence type="ECO:0000313" key="5">
    <source>
        <dbReference type="EMBL" id="UNI22127.1"/>
    </source>
</evidence>
<dbReference type="InterPro" id="IPR015422">
    <property type="entry name" value="PyrdxlP-dep_Trfase_small"/>
</dbReference>
<keyword evidence="6" id="KW-1185">Reference proteome</keyword>
<organism evidence="5 6">
    <name type="scientific">Purpureocillium takamizusanense</name>
    <dbReference type="NCBI Taxonomy" id="2060973"/>
    <lineage>
        <taxon>Eukaryota</taxon>
        <taxon>Fungi</taxon>
        <taxon>Dikarya</taxon>
        <taxon>Ascomycota</taxon>
        <taxon>Pezizomycotina</taxon>
        <taxon>Sordariomycetes</taxon>
        <taxon>Hypocreomycetidae</taxon>
        <taxon>Hypocreales</taxon>
        <taxon>Ophiocordycipitaceae</taxon>
        <taxon>Purpureocillium</taxon>
    </lineage>
</organism>
<dbReference type="Gene3D" id="3.40.640.10">
    <property type="entry name" value="Type I PLP-dependent aspartate aminotransferase-like (Major domain)"/>
    <property type="match status" value="1"/>
</dbReference>
<dbReference type="EC" id="2.5.1.48" evidence="5"/>
<protein>
    <submittedName>
        <fullName evidence="5">Cystathionine gamma-synthase</fullName>
        <ecNumber evidence="5">2.5.1.48</ecNumber>
    </submittedName>
</protein>
<gene>
    <name evidence="5" type="ORF">JDV02_008047</name>
</gene>
<dbReference type="PANTHER" id="PTHR42699">
    <property type="match status" value="1"/>
</dbReference>
<dbReference type="KEGG" id="ptkz:JDV02_008047"/>
<keyword evidence="2 3" id="KW-0663">Pyridoxal phosphate</keyword>
<dbReference type="InterPro" id="IPR000277">
    <property type="entry name" value="Cys/Met-Metab_PyrdxlP-dep_enz"/>
</dbReference>
<dbReference type="Pfam" id="PF01053">
    <property type="entry name" value="Cys_Met_Meta_PP"/>
    <property type="match status" value="1"/>
</dbReference>
<dbReference type="GO" id="GO:0003962">
    <property type="term" value="F:cystathionine gamma-synthase activity"/>
    <property type="evidence" value="ECO:0007669"/>
    <property type="project" value="UniProtKB-EC"/>
</dbReference>